<dbReference type="KEGG" id="vg:80541414"/>
<protein>
    <submittedName>
        <fullName evidence="2">Uncharacterized protein</fullName>
    </submittedName>
</protein>
<sequence length="104" mass="11699">MGSALARTCSKRALVQSLRFFSGGACSCRAYHYPYRIGETRDTSREIFLYELGFVRYGGRCISLDLYGTLDASRYDVQTPPLAVGRDDRGSIMQRETAHPLTNH</sequence>
<proteinExistence type="predicted"/>
<dbReference type="RefSeq" id="YP_010802641.1">
    <property type="nucleotide sequence ID" value="NC_077028.1"/>
</dbReference>
<organism evidence="2 3">
    <name type="scientific">Psittacid alphaherpesvirus 5</name>
    <dbReference type="NCBI Taxonomy" id="2972693"/>
    <lineage>
        <taxon>Viruses</taxon>
        <taxon>Duplodnaviria</taxon>
        <taxon>Heunggongvirae</taxon>
        <taxon>Peploviricota</taxon>
        <taxon>Herviviricetes</taxon>
        <taxon>Herpesvirales</taxon>
        <taxon>Orthoherpesviridae</taxon>
        <taxon>Alphaherpesvirinae</taxon>
        <taxon>Iltovirus</taxon>
        <taxon>Iltovirus psittacidalpha5</taxon>
    </lineage>
</organism>
<evidence type="ECO:0000256" key="1">
    <source>
        <dbReference type="SAM" id="MobiDB-lite"/>
    </source>
</evidence>
<reference evidence="2" key="2">
    <citation type="submission" date="2019-05" db="EMBL/GenBank/DDBJ databases">
        <authorList>
            <person name="Sutherland M."/>
            <person name="Sarker S."/>
            <person name="Raidal S.R."/>
        </authorList>
    </citation>
    <scope>NUCLEOTIDE SEQUENCE</scope>
    <source>
        <strain evidence="2">PsHV 5</strain>
    </source>
</reference>
<name>A0A5P9JR41_9ALPH</name>
<evidence type="ECO:0000313" key="2">
    <source>
        <dbReference type="EMBL" id="QFU14611.1"/>
    </source>
</evidence>
<keyword evidence="3" id="KW-1185">Reference proteome</keyword>
<gene>
    <name evidence="2" type="primary">hypothetical protein</name>
</gene>
<dbReference type="GeneID" id="80541414"/>
<evidence type="ECO:0000313" key="3">
    <source>
        <dbReference type="Proteomes" id="UP001162227"/>
    </source>
</evidence>
<dbReference type="Proteomes" id="UP001162227">
    <property type="component" value="Segment"/>
</dbReference>
<feature type="region of interest" description="Disordered" evidence="1">
    <location>
        <begin position="82"/>
        <end position="104"/>
    </location>
</feature>
<reference evidence="2" key="1">
    <citation type="journal article" date="2019" name="Vet. Microbiol.">
        <title>Molecular and microscopic characterisation of a novel pathogenic herpesvirus from Indian ringneck parrots (Psittacula krameri).</title>
        <authorList>
            <person name="Sutherland M."/>
            <person name="Sarker S."/>
            <person name="Raidal S.R."/>
        </authorList>
    </citation>
    <scope>NUCLEOTIDE SEQUENCE</scope>
    <source>
        <strain evidence="2">PsHV 5</strain>
    </source>
</reference>
<accession>A0A5P9JR41</accession>
<dbReference type="EMBL" id="MK955929">
    <property type="protein sequence ID" value="QFU14611.1"/>
    <property type="molecule type" value="Genomic_DNA"/>
</dbReference>